<accession>A0A086ZUP2</accession>
<dbReference type="GO" id="GO:0004519">
    <property type="term" value="F:endonuclease activity"/>
    <property type="evidence" value="ECO:0007669"/>
    <property type="project" value="UniProtKB-KW"/>
</dbReference>
<dbReference type="HAMAP" id="MF_00048">
    <property type="entry name" value="UPF0102"/>
    <property type="match status" value="1"/>
</dbReference>
<dbReference type="Gene3D" id="3.40.1350.10">
    <property type="match status" value="1"/>
</dbReference>
<keyword evidence="3" id="KW-0255">Endonuclease</keyword>
<evidence type="ECO:0000313" key="4">
    <source>
        <dbReference type="Proteomes" id="UP000029072"/>
    </source>
</evidence>
<dbReference type="Proteomes" id="UP000029072">
    <property type="component" value="Unassembled WGS sequence"/>
</dbReference>
<keyword evidence="3" id="KW-0378">Hydrolase</keyword>
<dbReference type="AlphaFoldDB" id="A0A086ZUP2"/>
<dbReference type="PANTHER" id="PTHR34039">
    <property type="entry name" value="UPF0102 PROTEIN YRAN"/>
    <property type="match status" value="1"/>
</dbReference>
<dbReference type="PANTHER" id="PTHR34039:SF1">
    <property type="entry name" value="UPF0102 PROTEIN YRAN"/>
    <property type="match status" value="1"/>
</dbReference>
<evidence type="ECO:0000313" key="3">
    <source>
        <dbReference type="EMBL" id="KFI50242.1"/>
    </source>
</evidence>
<dbReference type="eggNOG" id="COG0792">
    <property type="taxonomic scope" value="Bacteria"/>
</dbReference>
<protein>
    <recommendedName>
        <fullName evidence="2">UPF0102 protein BCAL_2230</fullName>
    </recommendedName>
</protein>
<dbReference type="Pfam" id="PF02021">
    <property type="entry name" value="UPF0102"/>
    <property type="match status" value="1"/>
</dbReference>
<proteinExistence type="inferred from homology"/>
<keyword evidence="3" id="KW-0540">Nuclease</keyword>
<reference evidence="3 4" key="1">
    <citation type="submission" date="2014-03" db="EMBL/GenBank/DDBJ databases">
        <title>Genomics of Bifidobacteria.</title>
        <authorList>
            <person name="Ventura M."/>
            <person name="Milani C."/>
            <person name="Lugli G.A."/>
        </authorList>
    </citation>
    <scope>NUCLEOTIDE SEQUENCE [LARGE SCALE GENOMIC DNA]</scope>
    <source>
        <strain evidence="3 4">DSM 23973</strain>
    </source>
</reference>
<gene>
    <name evidence="3" type="ORF">BCAL_2230</name>
</gene>
<dbReference type="NCBIfam" id="NF009154">
    <property type="entry name" value="PRK12497.3-3"/>
    <property type="match status" value="1"/>
</dbReference>
<comment type="similarity">
    <text evidence="1 2">Belongs to the UPF0102 family.</text>
</comment>
<evidence type="ECO:0000256" key="2">
    <source>
        <dbReference type="HAMAP-Rule" id="MF_00048"/>
    </source>
</evidence>
<evidence type="ECO:0000256" key="1">
    <source>
        <dbReference type="ARBA" id="ARBA00006738"/>
    </source>
</evidence>
<dbReference type="CDD" id="cd20736">
    <property type="entry name" value="PoNe_Nuclease"/>
    <property type="match status" value="1"/>
</dbReference>
<dbReference type="EMBL" id="JGYS01000030">
    <property type="protein sequence ID" value="KFI50242.1"/>
    <property type="molecule type" value="Genomic_DNA"/>
</dbReference>
<dbReference type="OrthoDB" id="9794876at2"/>
<sequence length="145" mass="16345">MSGMCNDASDAVDELAEIGSLFDDPLLSSRELGELGERYAAAWLVSRGWRVLDRNWRSRYGEIDIVAVCPERRLAFVEVKTRRTMRHGLPQEAVTAAKQANLRRAGVQWLVDPAHRIAHTGVRFDVFTVMVRDGRPDVHLIKGAF</sequence>
<dbReference type="SUPFAM" id="SSF52980">
    <property type="entry name" value="Restriction endonuclease-like"/>
    <property type="match status" value="1"/>
</dbReference>
<dbReference type="InterPro" id="IPR003509">
    <property type="entry name" value="UPF0102_YraN-like"/>
</dbReference>
<organism evidence="3 4">
    <name type="scientific">Bifidobacterium callitrichos DSM 23973</name>
    <dbReference type="NCBI Taxonomy" id="1437609"/>
    <lineage>
        <taxon>Bacteria</taxon>
        <taxon>Bacillati</taxon>
        <taxon>Actinomycetota</taxon>
        <taxon>Actinomycetes</taxon>
        <taxon>Bifidobacteriales</taxon>
        <taxon>Bifidobacteriaceae</taxon>
        <taxon>Bifidobacterium</taxon>
    </lineage>
</organism>
<dbReference type="NCBIfam" id="TIGR00252">
    <property type="entry name" value="YraN family protein"/>
    <property type="match status" value="1"/>
</dbReference>
<dbReference type="STRING" id="1437609.BCAL_2230"/>
<comment type="caution">
    <text evidence="3">The sequence shown here is derived from an EMBL/GenBank/DDBJ whole genome shotgun (WGS) entry which is preliminary data.</text>
</comment>
<dbReference type="InterPro" id="IPR011856">
    <property type="entry name" value="tRNA_endonuc-like_dom_sf"/>
</dbReference>
<name>A0A086ZUP2_9BIFI</name>
<dbReference type="GO" id="GO:0003676">
    <property type="term" value="F:nucleic acid binding"/>
    <property type="evidence" value="ECO:0007669"/>
    <property type="project" value="InterPro"/>
</dbReference>
<dbReference type="InterPro" id="IPR011335">
    <property type="entry name" value="Restrct_endonuc-II-like"/>
</dbReference>